<dbReference type="SUPFAM" id="SSF56796">
    <property type="entry name" value="Dehydroquinate synthase-like"/>
    <property type="match status" value="1"/>
</dbReference>
<feature type="non-terminal residue" evidence="4">
    <location>
        <position position="1"/>
    </location>
</feature>
<feature type="domain" description="Fe-containing alcohol dehydrogenase-like C-terminal" evidence="3">
    <location>
        <begin position="203"/>
        <end position="408"/>
    </location>
</feature>
<evidence type="ECO:0000313" key="4">
    <source>
        <dbReference type="EMBL" id="RFU29665.1"/>
    </source>
</evidence>
<dbReference type="Gene3D" id="1.20.1090.10">
    <property type="entry name" value="Dehydroquinate synthase-like - alpha domain"/>
    <property type="match status" value="1"/>
</dbReference>
<name>A0A3E2H8C8_SCYLI</name>
<dbReference type="GO" id="GO:0046872">
    <property type="term" value="F:metal ion binding"/>
    <property type="evidence" value="ECO:0007669"/>
    <property type="project" value="InterPro"/>
</dbReference>
<comment type="caution">
    <text evidence="4">The sequence shown here is derived from an EMBL/GenBank/DDBJ whole genome shotgun (WGS) entry which is preliminary data.</text>
</comment>
<gene>
    <name evidence="4" type="ORF">B7463_g6669</name>
</gene>
<proteinExistence type="predicted"/>
<evidence type="ECO:0000256" key="1">
    <source>
        <dbReference type="ARBA" id="ARBA00023002"/>
    </source>
</evidence>
<evidence type="ECO:0000259" key="2">
    <source>
        <dbReference type="Pfam" id="PF00465"/>
    </source>
</evidence>
<dbReference type="STRING" id="5539.A0A3E2H8C8"/>
<reference evidence="4 5" key="1">
    <citation type="submission" date="2018-05" db="EMBL/GenBank/DDBJ databases">
        <title>Draft genome sequence of Scytalidium lignicola DSM 105466, a ubiquitous saprotrophic fungus.</title>
        <authorList>
            <person name="Buettner E."/>
            <person name="Gebauer A.M."/>
            <person name="Hofrichter M."/>
            <person name="Liers C."/>
            <person name="Kellner H."/>
        </authorList>
    </citation>
    <scope>NUCLEOTIDE SEQUENCE [LARGE SCALE GENOMIC DNA]</scope>
    <source>
        <strain evidence="4 5">DSM 105466</strain>
    </source>
</reference>
<evidence type="ECO:0000313" key="5">
    <source>
        <dbReference type="Proteomes" id="UP000258309"/>
    </source>
</evidence>
<organism evidence="4 5">
    <name type="scientific">Scytalidium lignicola</name>
    <name type="common">Hyphomycete</name>
    <dbReference type="NCBI Taxonomy" id="5539"/>
    <lineage>
        <taxon>Eukaryota</taxon>
        <taxon>Fungi</taxon>
        <taxon>Dikarya</taxon>
        <taxon>Ascomycota</taxon>
        <taxon>Pezizomycotina</taxon>
        <taxon>Leotiomycetes</taxon>
        <taxon>Leotiomycetes incertae sedis</taxon>
        <taxon>Scytalidium</taxon>
    </lineage>
</organism>
<dbReference type="CDD" id="cd08192">
    <property type="entry name" value="MAR-like"/>
    <property type="match status" value="1"/>
</dbReference>
<dbReference type="PANTHER" id="PTHR11496:SF107">
    <property type="entry name" value="ALCOHOL DEHYDROGENASE, PUTATIVE (AFU_ORTHOLOGUE AFUA_1G06800)-RELATED"/>
    <property type="match status" value="1"/>
</dbReference>
<dbReference type="OMA" id="VYIIVSN"/>
<dbReference type="Pfam" id="PF00465">
    <property type="entry name" value="Fe-ADH"/>
    <property type="match status" value="1"/>
</dbReference>
<dbReference type="PANTHER" id="PTHR11496">
    <property type="entry name" value="ALCOHOL DEHYDROGENASE"/>
    <property type="match status" value="1"/>
</dbReference>
<dbReference type="Gene3D" id="3.40.50.1970">
    <property type="match status" value="1"/>
</dbReference>
<sequence length="410" mass="44493">MAAERESYRLAFPPKTKPYISTGLPFQTACEHHVKNTFKSSRVYVIVSSSISRTENFTKLQKALGNSIIGVRKGIRPHTPWDDIIETINDMKEKDADLIVTLGAGSLTDGAKVISLALANNVSTTQDLANISIDTQQNSLQSCKIPIINIPTSLSGGEYSPAAGATDTRTGHKVLFRHPSLGAELIILDPALTITTPRRTWLASGIRAVDHCVEGLCSMTENACSESDGHFTHGLKLLVPSLLKTKENWNDEEPRLKEMLGVLEAMKGLSLGIPMGASHGIGHQLGPLGVGHGETSCVMLPSVLKYTYVHGDERARREQQKVLDFFWSDEVVAAVLQKRGLRKESAQAGDVVGAVVSELGLPRSLRDVGVSKEKFDKLADNCLKDAALKTNAVPILEKKQVLEILEMAAQ</sequence>
<keyword evidence="1" id="KW-0560">Oxidoreductase</keyword>
<dbReference type="AlphaFoldDB" id="A0A3E2H8C8"/>
<accession>A0A3E2H8C8</accession>
<protein>
    <submittedName>
        <fullName evidence="4">Uncharacterized protein</fullName>
    </submittedName>
</protein>
<dbReference type="GO" id="GO:0005739">
    <property type="term" value="C:mitochondrion"/>
    <property type="evidence" value="ECO:0007669"/>
    <property type="project" value="TreeGrafter"/>
</dbReference>
<dbReference type="InterPro" id="IPR039697">
    <property type="entry name" value="Alcohol_dehydrogenase_Fe"/>
</dbReference>
<dbReference type="InterPro" id="IPR056798">
    <property type="entry name" value="ADH_Fe_C"/>
</dbReference>
<feature type="domain" description="Alcohol dehydrogenase iron-type/glycerol dehydrogenase GldA" evidence="2">
    <location>
        <begin position="32"/>
        <end position="190"/>
    </location>
</feature>
<dbReference type="Proteomes" id="UP000258309">
    <property type="component" value="Unassembled WGS sequence"/>
</dbReference>
<evidence type="ECO:0000259" key="3">
    <source>
        <dbReference type="Pfam" id="PF25137"/>
    </source>
</evidence>
<dbReference type="GO" id="GO:0004022">
    <property type="term" value="F:alcohol dehydrogenase (NAD+) activity"/>
    <property type="evidence" value="ECO:0007669"/>
    <property type="project" value="TreeGrafter"/>
</dbReference>
<feature type="non-terminal residue" evidence="4">
    <location>
        <position position="410"/>
    </location>
</feature>
<dbReference type="Pfam" id="PF25137">
    <property type="entry name" value="ADH_Fe_C"/>
    <property type="match status" value="1"/>
</dbReference>
<dbReference type="OrthoDB" id="339764at2759"/>
<keyword evidence="5" id="KW-1185">Reference proteome</keyword>
<dbReference type="InterPro" id="IPR001670">
    <property type="entry name" value="ADH_Fe/GldA"/>
</dbReference>
<dbReference type="EMBL" id="NCSJ02000121">
    <property type="protein sequence ID" value="RFU29665.1"/>
    <property type="molecule type" value="Genomic_DNA"/>
</dbReference>